<feature type="compositionally biased region" description="Basic and acidic residues" evidence="1">
    <location>
        <begin position="52"/>
        <end position="62"/>
    </location>
</feature>
<evidence type="ECO:0000313" key="3">
    <source>
        <dbReference type="EMBL" id="STX45115.1"/>
    </source>
</evidence>
<keyword evidence="4" id="KW-1185">Reference proteome</keyword>
<name>A0A378JBY4_9GAMM</name>
<proteinExistence type="predicted"/>
<feature type="compositionally biased region" description="Polar residues" evidence="1">
    <location>
        <begin position="42"/>
        <end position="51"/>
    </location>
</feature>
<dbReference type="Proteomes" id="UP000254476">
    <property type="component" value="Unassembled WGS sequence"/>
</dbReference>
<accession>A0A378JBY4</accession>
<reference evidence="2 4" key="1">
    <citation type="submission" date="2015-11" db="EMBL/GenBank/DDBJ databases">
        <title>Genomic analysis of 38 Legionella species identifies large and diverse effector repertoires.</title>
        <authorList>
            <person name="Burstein D."/>
            <person name="Amaro F."/>
            <person name="Zusman T."/>
            <person name="Lifshitz Z."/>
            <person name="Cohen O."/>
            <person name="Gilbert J.A."/>
            <person name="Pupko T."/>
            <person name="Shuman H.A."/>
            <person name="Segal G."/>
        </authorList>
    </citation>
    <scope>NUCLEOTIDE SEQUENCE [LARGE SCALE GENOMIC DNA]</scope>
    <source>
        <strain evidence="2 4">Lyon 8420412</strain>
    </source>
</reference>
<dbReference type="RefSeq" id="WP_058497444.1">
    <property type="nucleotide sequence ID" value="NZ_CAAAHW010000009.1"/>
</dbReference>
<evidence type="ECO:0000313" key="4">
    <source>
        <dbReference type="Proteomes" id="UP000054691"/>
    </source>
</evidence>
<dbReference type="STRING" id="45066.Lgra_0207"/>
<dbReference type="EMBL" id="LNYE01000003">
    <property type="protein sequence ID" value="KTD15541.1"/>
    <property type="molecule type" value="Genomic_DNA"/>
</dbReference>
<organism evidence="3 5">
    <name type="scientific">Legionella gratiana</name>
    <dbReference type="NCBI Taxonomy" id="45066"/>
    <lineage>
        <taxon>Bacteria</taxon>
        <taxon>Pseudomonadati</taxon>
        <taxon>Pseudomonadota</taxon>
        <taxon>Gammaproteobacteria</taxon>
        <taxon>Legionellales</taxon>
        <taxon>Legionellaceae</taxon>
        <taxon>Legionella</taxon>
    </lineage>
</organism>
<dbReference type="AlphaFoldDB" id="A0A378JBY4"/>
<protein>
    <submittedName>
        <fullName evidence="3">Uncharacterized protein</fullName>
    </submittedName>
</protein>
<evidence type="ECO:0000256" key="1">
    <source>
        <dbReference type="SAM" id="MobiDB-lite"/>
    </source>
</evidence>
<reference evidence="3 5" key="2">
    <citation type="submission" date="2018-06" db="EMBL/GenBank/DDBJ databases">
        <authorList>
            <consortium name="Pathogen Informatics"/>
            <person name="Doyle S."/>
        </authorList>
    </citation>
    <scope>NUCLEOTIDE SEQUENCE [LARGE SCALE GENOMIC DNA]</scope>
    <source>
        <strain evidence="3 5">NCTC12388</strain>
    </source>
</reference>
<dbReference type="Proteomes" id="UP000054691">
    <property type="component" value="Unassembled WGS sequence"/>
</dbReference>
<dbReference type="EMBL" id="UGOB01000001">
    <property type="protein sequence ID" value="STX45115.1"/>
    <property type="molecule type" value="Genomic_DNA"/>
</dbReference>
<gene>
    <name evidence="2" type="ORF">Lgra_0207</name>
    <name evidence="3" type="ORF">NCTC12388_01843</name>
</gene>
<sequence length="151" mass="17320">MVRSTINTIKEGVLTFLSAFVSFPKYLAKILLYRTSNTQANEVEESNSAIDNTEKKFHQSRDDSHLPNEVYLLNKNSYKLVNDTLANTKIGFSKSKDDSHLDLSLINLKKLESCKNKTEKNLKRSVIGEEINDHSKLKEQNSLSFYKNNLF</sequence>
<evidence type="ECO:0000313" key="5">
    <source>
        <dbReference type="Proteomes" id="UP000254476"/>
    </source>
</evidence>
<evidence type="ECO:0000313" key="2">
    <source>
        <dbReference type="EMBL" id="KTD15541.1"/>
    </source>
</evidence>
<feature type="region of interest" description="Disordered" evidence="1">
    <location>
        <begin position="42"/>
        <end position="62"/>
    </location>
</feature>